<protein>
    <submittedName>
        <fullName evidence="2">Uncharacterized protein</fullName>
    </submittedName>
</protein>
<gene>
    <name evidence="2" type="ORF">MA20_42645</name>
</gene>
<name>A0A0A3XH75_BRAJP</name>
<comment type="caution">
    <text evidence="2">The sequence shown here is derived from an EMBL/GenBank/DDBJ whole genome shotgun (WGS) entry which is preliminary data.</text>
</comment>
<organism evidence="2 3">
    <name type="scientific">Bradyrhizobium japonicum</name>
    <dbReference type="NCBI Taxonomy" id="375"/>
    <lineage>
        <taxon>Bacteria</taxon>
        <taxon>Pseudomonadati</taxon>
        <taxon>Pseudomonadota</taxon>
        <taxon>Alphaproteobacteria</taxon>
        <taxon>Hyphomicrobiales</taxon>
        <taxon>Nitrobacteraceae</taxon>
        <taxon>Bradyrhizobium</taxon>
    </lineage>
</organism>
<evidence type="ECO:0000256" key="1">
    <source>
        <dbReference type="SAM" id="MobiDB-lite"/>
    </source>
</evidence>
<sequence>MNQTDLKVDWRAHLTPAESDFISLSDAAARRISGAQTEWNKKFKDKRKEIVKRAKKRAKQARQTT</sequence>
<feature type="compositionally biased region" description="Basic residues" evidence="1">
    <location>
        <begin position="53"/>
        <end position="65"/>
    </location>
</feature>
<evidence type="ECO:0000313" key="3">
    <source>
        <dbReference type="Proteomes" id="UP000030377"/>
    </source>
</evidence>
<accession>A0A0A3XH75</accession>
<proteinExistence type="predicted"/>
<dbReference type="Proteomes" id="UP000030377">
    <property type="component" value="Unassembled WGS sequence"/>
</dbReference>
<reference evidence="2 3" key="1">
    <citation type="submission" date="2014-09" db="EMBL/GenBank/DDBJ databases">
        <title>Draft genome of Bradyrhizobium japonicum Is-34.</title>
        <authorList>
            <person name="Tsurumaru H."/>
            <person name="Yamakawa T."/>
            <person name="Hashimoto S."/>
            <person name="Okizaki K."/>
            <person name="Kanesaki Y."/>
            <person name="Yoshikawa H."/>
            <person name="Yajima S."/>
        </authorList>
    </citation>
    <scope>NUCLEOTIDE SEQUENCE [LARGE SCALE GENOMIC DNA]</scope>
    <source>
        <strain evidence="2 3">Is-34</strain>
    </source>
</reference>
<evidence type="ECO:0000313" key="2">
    <source>
        <dbReference type="EMBL" id="KGT73660.1"/>
    </source>
</evidence>
<dbReference type="AlphaFoldDB" id="A0A0A3XH75"/>
<feature type="region of interest" description="Disordered" evidence="1">
    <location>
        <begin position="46"/>
        <end position="65"/>
    </location>
</feature>
<dbReference type="EMBL" id="JRPN01000042">
    <property type="protein sequence ID" value="KGT73660.1"/>
    <property type="molecule type" value="Genomic_DNA"/>
</dbReference>
<dbReference type="RefSeq" id="WP_041960472.1">
    <property type="nucleotide sequence ID" value="NZ_JRPN01000042.1"/>
</dbReference>